<feature type="domain" description="Glycosyl transferase family 1" evidence="1">
    <location>
        <begin position="192"/>
        <end position="343"/>
    </location>
</feature>
<evidence type="ECO:0000313" key="3">
    <source>
        <dbReference type="EMBL" id="SIS67489.1"/>
    </source>
</evidence>
<dbReference type="PANTHER" id="PTHR45947">
    <property type="entry name" value="SULFOQUINOVOSYL TRANSFERASE SQD2"/>
    <property type="match status" value="1"/>
</dbReference>
<dbReference type="InterPro" id="IPR050194">
    <property type="entry name" value="Glycosyltransferase_grp1"/>
</dbReference>
<evidence type="ECO:0000259" key="2">
    <source>
        <dbReference type="Pfam" id="PF13439"/>
    </source>
</evidence>
<dbReference type="Pfam" id="PF00534">
    <property type="entry name" value="Glycos_transf_1"/>
    <property type="match status" value="1"/>
</dbReference>
<keyword evidence="3" id="KW-0808">Transferase</keyword>
<accession>A0A1N7L0W9</accession>
<dbReference type="STRING" id="713588.SAMN05421789_104118"/>
<dbReference type="PANTHER" id="PTHR45947:SF15">
    <property type="entry name" value="TEICHURONIC ACID BIOSYNTHESIS GLYCOSYLTRANSFERASE TUAC-RELATED"/>
    <property type="match status" value="1"/>
</dbReference>
<dbReference type="OrthoDB" id="9795068at2"/>
<dbReference type="RefSeq" id="WP_076386239.1">
    <property type="nucleotide sequence ID" value="NZ_FTOI01000004.1"/>
</dbReference>
<dbReference type="GO" id="GO:0016757">
    <property type="term" value="F:glycosyltransferase activity"/>
    <property type="evidence" value="ECO:0007669"/>
    <property type="project" value="InterPro"/>
</dbReference>
<organism evidence="3 4">
    <name type="scientific">Kaistella chaponensis</name>
    <dbReference type="NCBI Taxonomy" id="713588"/>
    <lineage>
        <taxon>Bacteria</taxon>
        <taxon>Pseudomonadati</taxon>
        <taxon>Bacteroidota</taxon>
        <taxon>Flavobacteriia</taxon>
        <taxon>Flavobacteriales</taxon>
        <taxon>Weeksellaceae</taxon>
        <taxon>Chryseobacterium group</taxon>
        <taxon>Kaistella</taxon>
    </lineage>
</organism>
<dbReference type="Gene3D" id="3.40.50.2000">
    <property type="entry name" value="Glycogen Phosphorylase B"/>
    <property type="match status" value="2"/>
</dbReference>
<dbReference type="AlphaFoldDB" id="A0A1N7L0W9"/>
<protein>
    <submittedName>
        <fullName evidence="3">Glycosyltransferase involved in cell wall bisynthesis</fullName>
    </submittedName>
</protein>
<dbReference type="SUPFAM" id="SSF53756">
    <property type="entry name" value="UDP-Glycosyltransferase/glycogen phosphorylase"/>
    <property type="match status" value="1"/>
</dbReference>
<feature type="domain" description="Glycosyltransferase subfamily 4-like N-terminal" evidence="2">
    <location>
        <begin position="36"/>
        <end position="188"/>
    </location>
</feature>
<reference evidence="4" key="1">
    <citation type="submission" date="2017-01" db="EMBL/GenBank/DDBJ databases">
        <authorList>
            <person name="Varghese N."/>
            <person name="Submissions S."/>
        </authorList>
    </citation>
    <scope>NUCLEOTIDE SEQUENCE [LARGE SCALE GENOMIC DNA]</scope>
    <source>
        <strain evidence="4">DSM 23145</strain>
    </source>
</reference>
<evidence type="ECO:0000259" key="1">
    <source>
        <dbReference type="Pfam" id="PF00534"/>
    </source>
</evidence>
<dbReference type="Pfam" id="PF13439">
    <property type="entry name" value="Glyco_transf_4"/>
    <property type="match status" value="1"/>
</dbReference>
<dbReference type="InterPro" id="IPR028098">
    <property type="entry name" value="Glyco_trans_4-like_N"/>
</dbReference>
<evidence type="ECO:0000313" key="4">
    <source>
        <dbReference type="Proteomes" id="UP000185839"/>
    </source>
</evidence>
<dbReference type="InterPro" id="IPR001296">
    <property type="entry name" value="Glyco_trans_1"/>
</dbReference>
<gene>
    <name evidence="3" type="ORF">SAMN05421789_104118</name>
</gene>
<dbReference type="Proteomes" id="UP000185839">
    <property type="component" value="Unassembled WGS sequence"/>
</dbReference>
<keyword evidence="4" id="KW-1185">Reference proteome</keyword>
<proteinExistence type="predicted"/>
<name>A0A1N7L0W9_9FLAO</name>
<dbReference type="EMBL" id="FTOI01000004">
    <property type="protein sequence ID" value="SIS67489.1"/>
    <property type="molecule type" value="Genomic_DNA"/>
</dbReference>
<sequence>MEKKNILFISSWFPNKLEPTNGNFVQRHAEAVSQIHSVEVLHAINVTHQKEKFIFDDQVINGIRTLIVYYRNAPNPLLNFWRRMLAYSRGFKKLQKPDLVHANVLHNNLLFAIYLKKKFKIPFIVTEHWTALRKINSETTPSSIKKIAKLIGNHASIILPVSHDLAAGLKYLGIKTPMKVIPNVVNTNLFVPKSEPNERFTFIHVSNLIARKNSDKILKTALRLLQKGYDLSLKIGGDGDISELEKIREHSEFKDKIEIFGTQTIQEIAERMKSSDCFILLSNDENQPCVIAESFGSGINVISTNVGGIAEFFPENAGILLDSVDEELLEKTMIEVMSPTFEKDPLTLVKYANETFSVAAIGQQFSAIYKEILK</sequence>